<dbReference type="PANTHER" id="PTHR11040:SF58">
    <property type="entry name" value="ZINC TRANSPORTER ZIP1"/>
    <property type="match status" value="1"/>
</dbReference>
<dbReference type="InterPro" id="IPR003689">
    <property type="entry name" value="ZIP"/>
</dbReference>
<dbReference type="GO" id="GO:0005886">
    <property type="term" value="C:plasma membrane"/>
    <property type="evidence" value="ECO:0007669"/>
    <property type="project" value="TreeGrafter"/>
</dbReference>
<feature type="transmembrane region" description="Helical" evidence="6">
    <location>
        <begin position="15"/>
        <end position="36"/>
    </location>
</feature>
<feature type="region of interest" description="Disordered" evidence="5">
    <location>
        <begin position="135"/>
        <end position="166"/>
    </location>
</feature>
<organism evidence="7 8">
    <name type="scientific">Synaphobranchus kaupii</name>
    <name type="common">Kaup's arrowtooth eel</name>
    <dbReference type="NCBI Taxonomy" id="118154"/>
    <lineage>
        <taxon>Eukaryota</taxon>
        <taxon>Metazoa</taxon>
        <taxon>Chordata</taxon>
        <taxon>Craniata</taxon>
        <taxon>Vertebrata</taxon>
        <taxon>Euteleostomi</taxon>
        <taxon>Actinopterygii</taxon>
        <taxon>Neopterygii</taxon>
        <taxon>Teleostei</taxon>
        <taxon>Anguilliformes</taxon>
        <taxon>Synaphobranchidae</taxon>
        <taxon>Synaphobranchus</taxon>
    </lineage>
</organism>
<evidence type="ECO:0008006" key="9">
    <source>
        <dbReference type="Google" id="ProtNLM"/>
    </source>
</evidence>
<evidence type="ECO:0000313" key="7">
    <source>
        <dbReference type="EMBL" id="KAJ8335286.1"/>
    </source>
</evidence>
<comment type="caution">
    <text evidence="7">The sequence shown here is derived from an EMBL/GenBank/DDBJ whole genome shotgun (WGS) entry which is preliminary data.</text>
</comment>
<sequence>MNVSPDSMSGPAVKLASMSGLLCATLTCGLAPLWAVKGSGRCSTDPALNLMSCFSGGVFLSSCLLDLMPEYLKTMNKAFHTLQVKLKFPLPEFILSMGFFLVLVMEQIVQAYKDQSGAAMDERRVLLIEPGVQSRCKENQGHSPVGRPGEEPGCGGGPRSDSAHLHVDPGSRLARHSFVLVCSLSLHAVLEGLAVDLWRDGGWAPGVYASLLLRRCLVAPSLTIILGRARLRSAAIAGCVLLFSLASPLGVALMEATAPLVAHRRHFARSTLEGLVPGALLYVTCVEILPRLLAAPRSRLPRLALLLAGFFVFTGTLFVKI</sequence>
<keyword evidence="8" id="KW-1185">Reference proteome</keyword>
<evidence type="ECO:0000256" key="5">
    <source>
        <dbReference type="SAM" id="MobiDB-lite"/>
    </source>
</evidence>
<feature type="transmembrane region" description="Helical" evidence="6">
    <location>
        <begin position="274"/>
        <end position="293"/>
    </location>
</feature>
<evidence type="ECO:0000256" key="6">
    <source>
        <dbReference type="SAM" id="Phobius"/>
    </source>
</evidence>
<evidence type="ECO:0000256" key="4">
    <source>
        <dbReference type="ARBA" id="ARBA00023136"/>
    </source>
</evidence>
<accession>A0A9Q1EAN4</accession>
<evidence type="ECO:0000313" key="8">
    <source>
        <dbReference type="Proteomes" id="UP001152622"/>
    </source>
</evidence>
<evidence type="ECO:0000256" key="3">
    <source>
        <dbReference type="ARBA" id="ARBA00022989"/>
    </source>
</evidence>
<evidence type="ECO:0000256" key="2">
    <source>
        <dbReference type="ARBA" id="ARBA00022692"/>
    </source>
</evidence>
<keyword evidence="3 6" id="KW-1133">Transmembrane helix</keyword>
<evidence type="ECO:0000256" key="1">
    <source>
        <dbReference type="ARBA" id="ARBA00004141"/>
    </source>
</evidence>
<dbReference type="PANTHER" id="PTHR11040">
    <property type="entry name" value="ZINC/IRON TRANSPORTER"/>
    <property type="match status" value="1"/>
</dbReference>
<dbReference type="OrthoDB" id="448280at2759"/>
<dbReference type="Pfam" id="PF02535">
    <property type="entry name" value="Zip"/>
    <property type="match status" value="1"/>
</dbReference>
<feature type="transmembrane region" description="Helical" evidence="6">
    <location>
        <begin position="300"/>
        <end position="319"/>
    </location>
</feature>
<feature type="transmembrane region" description="Helical" evidence="6">
    <location>
        <begin position="234"/>
        <end position="254"/>
    </location>
</feature>
<feature type="transmembrane region" description="Helical" evidence="6">
    <location>
        <begin position="88"/>
        <end position="105"/>
    </location>
</feature>
<gene>
    <name evidence="7" type="ORF">SKAU_G00409250</name>
</gene>
<dbReference type="AlphaFoldDB" id="A0A9Q1EAN4"/>
<feature type="transmembrane region" description="Helical" evidence="6">
    <location>
        <begin position="48"/>
        <end position="68"/>
    </location>
</feature>
<proteinExistence type="predicted"/>
<reference evidence="7" key="1">
    <citation type="journal article" date="2023" name="Science">
        <title>Genome structures resolve the early diversification of teleost fishes.</title>
        <authorList>
            <person name="Parey E."/>
            <person name="Louis A."/>
            <person name="Montfort J."/>
            <person name="Bouchez O."/>
            <person name="Roques C."/>
            <person name="Iampietro C."/>
            <person name="Lluch J."/>
            <person name="Castinel A."/>
            <person name="Donnadieu C."/>
            <person name="Desvignes T."/>
            <person name="Floi Bucao C."/>
            <person name="Jouanno E."/>
            <person name="Wen M."/>
            <person name="Mejri S."/>
            <person name="Dirks R."/>
            <person name="Jansen H."/>
            <person name="Henkel C."/>
            <person name="Chen W.J."/>
            <person name="Zahm M."/>
            <person name="Cabau C."/>
            <person name="Klopp C."/>
            <person name="Thompson A.W."/>
            <person name="Robinson-Rechavi M."/>
            <person name="Braasch I."/>
            <person name="Lecointre G."/>
            <person name="Bobe J."/>
            <person name="Postlethwait J.H."/>
            <person name="Berthelot C."/>
            <person name="Roest Crollius H."/>
            <person name="Guiguen Y."/>
        </authorList>
    </citation>
    <scope>NUCLEOTIDE SEQUENCE</scope>
    <source>
        <strain evidence="7">WJC10195</strain>
    </source>
</reference>
<dbReference type="EMBL" id="JAINUF010000021">
    <property type="protein sequence ID" value="KAJ8335286.1"/>
    <property type="molecule type" value="Genomic_DNA"/>
</dbReference>
<comment type="subcellular location">
    <subcellularLocation>
        <location evidence="1">Membrane</location>
        <topology evidence="1">Multi-pass membrane protein</topology>
    </subcellularLocation>
</comment>
<dbReference type="Proteomes" id="UP001152622">
    <property type="component" value="Chromosome 21"/>
</dbReference>
<keyword evidence="2 6" id="KW-0812">Transmembrane</keyword>
<protein>
    <recommendedName>
        <fullName evidence="9">Solute carrier family 39 member 1</fullName>
    </recommendedName>
</protein>
<dbReference type="GO" id="GO:0005385">
    <property type="term" value="F:zinc ion transmembrane transporter activity"/>
    <property type="evidence" value="ECO:0007669"/>
    <property type="project" value="TreeGrafter"/>
</dbReference>
<keyword evidence="4 6" id="KW-0472">Membrane</keyword>
<name>A0A9Q1EAN4_SYNKA</name>